<dbReference type="EMBL" id="RJPT01000012">
    <property type="protein sequence ID" value="RSJ80033.1"/>
    <property type="molecule type" value="Genomic_DNA"/>
</dbReference>
<dbReference type="AlphaFoldDB" id="A0A428GL17"/>
<evidence type="ECO:0008006" key="3">
    <source>
        <dbReference type="Google" id="ProtNLM"/>
    </source>
</evidence>
<name>A0A428GL17_STRCR</name>
<proteinExistence type="predicted"/>
<gene>
    <name evidence="1" type="ORF">D8791_08770</name>
</gene>
<protein>
    <recommendedName>
        <fullName evidence="3">Phage protein</fullName>
    </recommendedName>
</protein>
<dbReference type="Proteomes" id="UP000272635">
    <property type="component" value="Unassembled WGS sequence"/>
</dbReference>
<organism evidence="1 2">
    <name type="scientific">Streptococcus cristatus</name>
    <dbReference type="NCBI Taxonomy" id="45634"/>
    <lineage>
        <taxon>Bacteria</taxon>
        <taxon>Bacillati</taxon>
        <taxon>Bacillota</taxon>
        <taxon>Bacilli</taxon>
        <taxon>Lactobacillales</taxon>
        <taxon>Streptococcaceae</taxon>
        <taxon>Streptococcus</taxon>
    </lineage>
</organism>
<sequence length="92" mass="10632">MIYNDRVILIKETTPKDELEDDVTTEQIGPLPCQRGTLTNNEQMGIFGKYNLDSFKLHLQGIHQDFSEVIYNGKRRAVKGKKHHKNSTVIYL</sequence>
<dbReference type="RefSeq" id="WP_125447496.1">
    <property type="nucleotide sequence ID" value="NZ_RJPT01000012.1"/>
</dbReference>
<evidence type="ECO:0000313" key="1">
    <source>
        <dbReference type="EMBL" id="RSJ80033.1"/>
    </source>
</evidence>
<reference evidence="1 2" key="1">
    <citation type="submission" date="2018-11" db="EMBL/GenBank/DDBJ databases">
        <title>Species Designations Belie Phenotypic and Genotypic Heterogeneity in Oral Streptococci.</title>
        <authorList>
            <person name="Velsko I."/>
        </authorList>
    </citation>
    <scope>NUCLEOTIDE SEQUENCE [LARGE SCALE GENOMIC DNA]</scope>
    <source>
        <strain evidence="1 2">BCC41</strain>
    </source>
</reference>
<accession>A0A428GL17</accession>
<comment type="caution">
    <text evidence="1">The sequence shown here is derived from an EMBL/GenBank/DDBJ whole genome shotgun (WGS) entry which is preliminary data.</text>
</comment>
<evidence type="ECO:0000313" key="2">
    <source>
        <dbReference type="Proteomes" id="UP000272635"/>
    </source>
</evidence>